<keyword evidence="2" id="KW-0963">Cytoplasm</keyword>
<comment type="subcellular location">
    <subcellularLocation>
        <location evidence="1">Cytoplasm</location>
    </subcellularLocation>
</comment>
<evidence type="ECO:0000256" key="8">
    <source>
        <dbReference type="SAM" id="MobiDB-lite"/>
    </source>
</evidence>
<dbReference type="InterPro" id="IPR000717">
    <property type="entry name" value="PCI_dom"/>
</dbReference>
<keyword evidence="3 10" id="KW-0396">Initiation factor</keyword>
<dbReference type="GO" id="GO:0003743">
    <property type="term" value="F:translation initiation factor activity"/>
    <property type="evidence" value="ECO:0007669"/>
    <property type="project" value="UniProtKB-KW"/>
</dbReference>
<dbReference type="GO" id="GO:0003729">
    <property type="term" value="F:mRNA binding"/>
    <property type="evidence" value="ECO:0007669"/>
    <property type="project" value="TreeGrafter"/>
</dbReference>
<reference evidence="10 11" key="1">
    <citation type="journal article" date="2023" name="Elife">
        <title>Identification of key yeast species and microbe-microbe interactions impacting larval growth of Drosophila in the wild.</title>
        <authorList>
            <person name="Mure A."/>
            <person name="Sugiura Y."/>
            <person name="Maeda R."/>
            <person name="Honda K."/>
            <person name="Sakurai N."/>
            <person name="Takahashi Y."/>
            <person name="Watada M."/>
            <person name="Katoh T."/>
            <person name="Gotoh A."/>
            <person name="Gotoh Y."/>
            <person name="Taniguchi I."/>
            <person name="Nakamura K."/>
            <person name="Hayashi T."/>
            <person name="Katayama T."/>
            <person name="Uemura T."/>
            <person name="Hattori Y."/>
        </authorList>
    </citation>
    <scope>NUCLEOTIDE SEQUENCE [LARGE SCALE GENOMIC DNA]</scope>
    <source>
        <strain evidence="10 11">SB-73</strain>
    </source>
</reference>
<evidence type="ECO:0000256" key="1">
    <source>
        <dbReference type="ARBA" id="ARBA00004496"/>
    </source>
</evidence>
<feature type="coiled-coil region" evidence="7">
    <location>
        <begin position="578"/>
        <end position="630"/>
    </location>
</feature>
<dbReference type="EMBL" id="BTGC01000003">
    <property type="protein sequence ID" value="GMM50046.1"/>
    <property type="molecule type" value="Genomic_DNA"/>
</dbReference>
<dbReference type="Pfam" id="PF22591">
    <property type="entry name" value="eIF3a_PCI_TPR-like"/>
    <property type="match status" value="2"/>
</dbReference>
<keyword evidence="5" id="KW-0648">Protein biosynthesis</keyword>
<feature type="compositionally biased region" description="Low complexity" evidence="8">
    <location>
        <begin position="835"/>
        <end position="858"/>
    </location>
</feature>
<evidence type="ECO:0000256" key="7">
    <source>
        <dbReference type="SAM" id="Coils"/>
    </source>
</evidence>
<dbReference type="GO" id="GO:0043614">
    <property type="term" value="C:multi-eIF complex"/>
    <property type="evidence" value="ECO:0007669"/>
    <property type="project" value="TreeGrafter"/>
</dbReference>
<evidence type="ECO:0000256" key="4">
    <source>
        <dbReference type="ARBA" id="ARBA00022884"/>
    </source>
</evidence>
<evidence type="ECO:0000256" key="3">
    <source>
        <dbReference type="ARBA" id="ARBA00022540"/>
    </source>
</evidence>
<dbReference type="GO" id="GO:0002188">
    <property type="term" value="P:translation reinitiation"/>
    <property type="evidence" value="ECO:0007669"/>
    <property type="project" value="TreeGrafter"/>
</dbReference>
<feature type="domain" description="PCI" evidence="9">
    <location>
        <begin position="348"/>
        <end position="521"/>
    </location>
</feature>
<proteinExistence type="predicted"/>
<organism evidence="10 11">
    <name type="scientific">Starmerella bacillaris</name>
    <name type="common">Yeast</name>
    <name type="synonym">Candida zemplinina</name>
    <dbReference type="NCBI Taxonomy" id="1247836"/>
    <lineage>
        <taxon>Eukaryota</taxon>
        <taxon>Fungi</taxon>
        <taxon>Dikarya</taxon>
        <taxon>Ascomycota</taxon>
        <taxon>Saccharomycotina</taxon>
        <taxon>Dipodascomycetes</taxon>
        <taxon>Dipodascales</taxon>
        <taxon>Trichomonascaceae</taxon>
        <taxon>Starmerella</taxon>
    </lineage>
</organism>
<dbReference type="PANTHER" id="PTHR14005:SF0">
    <property type="entry name" value="EUKARYOTIC TRANSLATION INITIATION FACTOR 3 SUBUNIT A"/>
    <property type="match status" value="1"/>
</dbReference>
<evidence type="ECO:0000256" key="5">
    <source>
        <dbReference type="ARBA" id="ARBA00022917"/>
    </source>
</evidence>
<dbReference type="PANTHER" id="PTHR14005">
    <property type="entry name" value="EUKARYOTIC TRANSLATION INITIATION FACTOR 3, THETA SUBUNIT"/>
    <property type="match status" value="1"/>
</dbReference>
<keyword evidence="11" id="KW-1185">Reference proteome</keyword>
<sequence length="1006" mass="111847">MVVAPRLDNVLKRAEELEKMDKSTEALDSLYETLVSKRARSLSLPQLETLFTKFIQLSVELRRGKFIKDGLHQYKKLALASGPEGVQSLVRCIDHLLAISEEAVAKAQQQAEEVQVDDLEEENPHDLLMAMVNSEEAKDRTDREVVTPWLKLLWENYRSVLDVLRNHSQLEVAYANVASQAFHFCAKYGRKTEFRRLAELIRTHLQYAATQSKHYHADLAAARAEAIESAGSKDITAEQIEAHMPATAAQFPIDLSDPDTLQRFLDTRFEQLNIAVELELWQEAFRSVEDVHSLFTVTHRGCPVGSMGSYYNTLAKVFAVSNNYLFHAATWFRYFSVLSSRRGPADELRRIASLCILSVLCISRSESTGSISARARRWMSLINLQVCPTRESLIETVVSKNVLRYAQPELRDLFNLLEQNFDPLSLKDELSSLLPALSAIPYFESYSKRLSETIASSIYEDLAISYSETKLDFVIGLATLPAPLNASKTQLERLLVSGSANRYQVRINHQKGVVRFVDSLAYPLEGTAGASVRSQLFELAKCFVEAPGLEFGKGRVAEVDSSTAFKEENARFLDRKQREAIISEKEKTEKLLEEEERKREQRREAERIKLEEEERANKEAFEQSIMLQNKEIEGIKRAEKLSVVNSINAMGYTQIDLKDVDNMDYEQLQKVQVEQVTRETENINARMAAVARRYDHLERAIRLEEAKIWQDDAAKQAERDRLNHERRSEALVTGARNAYELTQSYVQRMGRVRPHYDNLMAKVQSKHDKIIAKKREENAKLLADAKAKRTAEVEERRALEEKRKAAEAKIAEERRKADEIRAEKARRLREMTMKTTASAATPAPAPSAPSAAPAAAAPAPSPFGAARPVKVDPFGRASAGAPASGVPAGGARAPPAASRPQERSASSPFGNARAGAPATGSRNAARPAGAESSNVFGKATPAPASSGSSSVFGKATPTSSGSASLFGKAKPITPPTDGAAKTENAAPAPTKGKFIPSYKRRQMEQN</sequence>
<dbReference type="GO" id="GO:0071540">
    <property type="term" value="C:eukaryotic translation initiation factor 3 complex, eIF3e"/>
    <property type="evidence" value="ECO:0007669"/>
    <property type="project" value="TreeGrafter"/>
</dbReference>
<evidence type="ECO:0000256" key="2">
    <source>
        <dbReference type="ARBA" id="ARBA00022490"/>
    </source>
</evidence>
<evidence type="ECO:0000313" key="10">
    <source>
        <dbReference type="EMBL" id="GMM50046.1"/>
    </source>
</evidence>
<dbReference type="InterPro" id="IPR027512">
    <property type="entry name" value="EIF3A"/>
</dbReference>
<gene>
    <name evidence="10" type="ORF">DASB73_010040</name>
</gene>
<keyword evidence="4" id="KW-0694">RNA-binding</keyword>
<dbReference type="Gene3D" id="4.10.860.10">
    <property type="entry name" value="UVR domain"/>
    <property type="match status" value="1"/>
</dbReference>
<feature type="compositionally biased region" description="Low complexity" evidence="8">
    <location>
        <begin position="875"/>
        <end position="908"/>
    </location>
</feature>
<keyword evidence="6 7" id="KW-0175">Coiled coil</keyword>
<dbReference type="GO" id="GO:0001732">
    <property type="term" value="P:formation of cytoplasmic translation initiation complex"/>
    <property type="evidence" value="ECO:0007669"/>
    <property type="project" value="TreeGrafter"/>
</dbReference>
<feature type="region of interest" description="Disordered" evidence="8">
    <location>
        <begin position="833"/>
        <end position="1006"/>
    </location>
</feature>
<dbReference type="AlphaFoldDB" id="A0AAV5RFS5"/>
<dbReference type="PROSITE" id="PS50250">
    <property type="entry name" value="PCI"/>
    <property type="match status" value="1"/>
</dbReference>
<dbReference type="Proteomes" id="UP001362899">
    <property type="component" value="Unassembled WGS sequence"/>
</dbReference>
<protein>
    <submittedName>
        <fullName evidence="10">Translation initiation factor eIF3 core subunit A</fullName>
    </submittedName>
</protein>
<name>A0AAV5RFS5_STABA</name>
<evidence type="ECO:0000313" key="11">
    <source>
        <dbReference type="Proteomes" id="UP001362899"/>
    </source>
</evidence>
<feature type="region of interest" description="Disordered" evidence="8">
    <location>
        <begin position="789"/>
        <end position="817"/>
    </location>
</feature>
<dbReference type="Gene3D" id="1.25.40.860">
    <property type="match status" value="1"/>
</dbReference>
<comment type="caution">
    <text evidence="10">The sequence shown here is derived from an EMBL/GenBank/DDBJ whole genome shotgun (WGS) entry which is preliminary data.</text>
</comment>
<dbReference type="InterPro" id="IPR054711">
    <property type="entry name" value="eIF3a_PCI_TPR-like"/>
</dbReference>
<dbReference type="FunFam" id="4.10.860.10:FF:000001">
    <property type="entry name" value="Eukaryotic translation initiation factor 3 subunit A"/>
    <property type="match status" value="1"/>
</dbReference>
<dbReference type="GO" id="GO:0071541">
    <property type="term" value="C:eukaryotic translation initiation factor 3 complex, eIF3m"/>
    <property type="evidence" value="ECO:0007669"/>
    <property type="project" value="TreeGrafter"/>
</dbReference>
<evidence type="ECO:0000256" key="6">
    <source>
        <dbReference type="ARBA" id="ARBA00023054"/>
    </source>
</evidence>
<accession>A0AAV5RFS5</accession>
<evidence type="ECO:0000259" key="9">
    <source>
        <dbReference type="PROSITE" id="PS50250"/>
    </source>
</evidence>